<protein>
    <submittedName>
        <fullName evidence="1">Pecanex-like protein</fullName>
    </submittedName>
</protein>
<dbReference type="WBParaSite" id="TTAC_0001052101-mRNA-1">
    <property type="protein sequence ID" value="TTAC_0001052101-mRNA-1"/>
    <property type="gene ID" value="TTAC_0001052101"/>
</dbReference>
<name>A0A0R3XAE4_HYDTA</name>
<accession>A0A0R3XAE4</accession>
<reference evidence="1" key="1">
    <citation type="submission" date="2017-02" db="UniProtKB">
        <authorList>
            <consortium name="WormBaseParasite"/>
        </authorList>
    </citation>
    <scope>IDENTIFICATION</scope>
</reference>
<proteinExistence type="predicted"/>
<organism evidence="1">
    <name type="scientific">Hydatigena taeniaeformis</name>
    <name type="common">Feline tapeworm</name>
    <name type="synonym">Taenia taeniaeformis</name>
    <dbReference type="NCBI Taxonomy" id="6205"/>
    <lineage>
        <taxon>Eukaryota</taxon>
        <taxon>Metazoa</taxon>
        <taxon>Spiralia</taxon>
        <taxon>Lophotrochozoa</taxon>
        <taxon>Platyhelminthes</taxon>
        <taxon>Cestoda</taxon>
        <taxon>Eucestoda</taxon>
        <taxon>Cyclophyllidea</taxon>
        <taxon>Taeniidae</taxon>
        <taxon>Hydatigera</taxon>
    </lineage>
</organism>
<sequence length="101" mass="11280">LDWLNTCDALGIFAGMDRKISPSPHSDVQVKQNSNCNMAPFVSSSSSSASYVESPVCQCEPLWVLPAVPEHEGAPSRAEYVHHYHRMKYLGEWIVLKSTMK</sequence>
<dbReference type="AlphaFoldDB" id="A0A0R3XAE4"/>
<evidence type="ECO:0000313" key="1">
    <source>
        <dbReference type="WBParaSite" id="TTAC_0001052101-mRNA-1"/>
    </source>
</evidence>